<evidence type="ECO:0008006" key="3">
    <source>
        <dbReference type="Google" id="ProtNLM"/>
    </source>
</evidence>
<accession>A0ABV0CGU2</accession>
<dbReference type="EMBL" id="JAYFSJ010000003">
    <property type="protein sequence ID" value="MEN7430307.1"/>
    <property type="molecule type" value="Genomic_DNA"/>
</dbReference>
<proteinExistence type="predicted"/>
<evidence type="ECO:0000313" key="1">
    <source>
        <dbReference type="EMBL" id="MEN7430307.1"/>
    </source>
</evidence>
<evidence type="ECO:0000313" key="2">
    <source>
        <dbReference type="Proteomes" id="UP001405405"/>
    </source>
</evidence>
<sequence>MLELSDELLAQVGWMIGDVLSFEDRGDGTLLVCKVSDEGADQLTIANERLADGTEPVPTSLDEL</sequence>
<protein>
    <recommendedName>
        <fullName evidence="3">Transcriptional regulator</fullName>
    </recommendedName>
</protein>
<keyword evidence="2" id="KW-1185">Reference proteome</keyword>
<name>A0ABV0CGU2_9NEIS</name>
<comment type="caution">
    <text evidence="1">The sequence shown here is derived from an EMBL/GenBank/DDBJ whole genome shotgun (WGS) entry which is preliminary data.</text>
</comment>
<gene>
    <name evidence="1" type="ORF">VA599_06075</name>
</gene>
<reference evidence="1 2" key="1">
    <citation type="submission" date="2023-12" db="EMBL/GenBank/DDBJ databases">
        <title>Chromobacterium sp. strain TRC.1.1.SA producing antimicrobial pigment.</title>
        <authorList>
            <person name="Verma N."/>
            <person name="Choksket S."/>
            <person name="Pinnaka A.K."/>
            <person name="Korpole S."/>
        </authorList>
    </citation>
    <scope>NUCLEOTIDE SEQUENCE [LARGE SCALE GENOMIC DNA]</scope>
    <source>
        <strain evidence="1 2">TRC1.1.SA</strain>
    </source>
</reference>
<organism evidence="1 2">
    <name type="scientific">Chromobacterium indicum</name>
    <dbReference type="NCBI Taxonomy" id="3110228"/>
    <lineage>
        <taxon>Bacteria</taxon>
        <taxon>Pseudomonadati</taxon>
        <taxon>Pseudomonadota</taxon>
        <taxon>Betaproteobacteria</taxon>
        <taxon>Neisseriales</taxon>
        <taxon>Chromobacteriaceae</taxon>
        <taxon>Chromobacterium</taxon>
    </lineage>
</organism>
<dbReference type="RefSeq" id="WP_346787946.1">
    <property type="nucleotide sequence ID" value="NZ_JAYFSJ010000003.1"/>
</dbReference>
<dbReference type="Proteomes" id="UP001405405">
    <property type="component" value="Unassembled WGS sequence"/>
</dbReference>